<evidence type="ECO:0000256" key="7">
    <source>
        <dbReference type="ARBA" id="ARBA00022917"/>
    </source>
</evidence>
<proteinExistence type="inferred from homology"/>
<dbReference type="PANTHER" id="PTHR43740">
    <property type="entry name" value="LEUCYL-TRNA SYNTHETASE"/>
    <property type="match status" value="1"/>
</dbReference>
<evidence type="ECO:0000256" key="2">
    <source>
        <dbReference type="ARBA" id="ARBA00013164"/>
    </source>
</evidence>
<dbReference type="InterPro" id="IPR025709">
    <property type="entry name" value="Leu_tRNA-synth_edit"/>
</dbReference>
<evidence type="ECO:0000259" key="9">
    <source>
        <dbReference type="Pfam" id="PF00133"/>
    </source>
</evidence>
<dbReference type="FunFam" id="3.40.50.620:FF:000124">
    <property type="entry name" value="Leucine--tRNA ligase"/>
    <property type="match status" value="1"/>
</dbReference>
<keyword evidence="6" id="KW-0067">ATP-binding</keyword>
<evidence type="ECO:0000256" key="6">
    <source>
        <dbReference type="ARBA" id="ARBA00022840"/>
    </source>
</evidence>
<protein>
    <recommendedName>
        <fullName evidence="2">leucine--tRNA ligase</fullName>
        <ecNumber evidence="2">6.1.1.4</ecNumber>
    </recommendedName>
</protein>
<evidence type="ECO:0000256" key="1">
    <source>
        <dbReference type="ARBA" id="ARBA00005594"/>
    </source>
</evidence>
<keyword evidence="3" id="KW-0963">Cytoplasm</keyword>
<sequence>RDHVFATQYGLPIIQVVAPADGEAIDVAEAAWPAKEQIVTVNSGDFSGLDFRTAFDRIAEHVEAKGIGERKVNYRLRDWGVSRQRYWGCPVPVIYCPDCGTVPVPDADLPVVLPEDVTFMGVQSPIKADPDWRKTSCPECGRDAERETDTFDTFVESSWYYARYCTPNAEGMLDQRADYWLPVDHYIGGIEHAVLHLMYFRFWHKLMRDLDLVSSDEPATQLLCQGMVLA</sequence>
<dbReference type="GO" id="GO:0005829">
    <property type="term" value="C:cytosol"/>
    <property type="evidence" value="ECO:0007669"/>
    <property type="project" value="TreeGrafter"/>
</dbReference>
<evidence type="ECO:0000259" key="10">
    <source>
        <dbReference type="Pfam" id="PF13603"/>
    </source>
</evidence>
<keyword evidence="7" id="KW-0648">Protein biosynthesis</keyword>
<feature type="domain" description="Leucyl-tRNA synthetase editing" evidence="10">
    <location>
        <begin position="1"/>
        <end position="63"/>
    </location>
</feature>
<dbReference type="InterPro" id="IPR009008">
    <property type="entry name" value="Val/Leu/Ile-tRNA-synth_edit"/>
</dbReference>
<feature type="non-terminal residue" evidence="11">
    <location>
        <position position="230"/>
    </location>
</feature>
<dbReference type="GO" id="GO:0002161">
    <property type="term" value="F:aminoacyl-tRNA deacylase activity"/>
    <property type="evidence" value="ECO:0007669"/>
    <property type="project" value="InterPro"/>
</dbReference>
<dbReference type="Pfam" id="PF13603">
    <property type="entry name" value="tRNA-synt_1_2"/>
    <property type="match status" value="1"/>
</dbReference>
<feature type="non-terminal residue" evidence="11">
    <location>
        <position position="1"/>
    </location>
</feature>
<dbReference type="GO" id="GO:0005524">
    <property type="term" value="F:ATP binding"/>
    <property type="evidence" value="ECO:0007669"/>
    <property type="project" value="UniProtKB-KW"/>
</dbReference>
<dbReference type="InterPro" id="IPR002302">
    <property type="entry name" value="Leu-tRNA-ligase"/>
</dbReference>
<dbReference type="GO" id="GO:0004823">
    <property type="term" value="F:leucine-tRNA ligase activity"/>
    <property type="evidence" value="ECO:0007669"/>
    <property type="project" value="UniProtKB-EC"/>
</dbReference>
<gene>
    <name evidence="11" type="ORF">METZ01_LOCUS509496</name>
</gene>
<accession>A0A383EIC7</accession>
<feature type="domain" description="Aminoacyl-tRNA synthetase class Ia" evidence="9">
    <location>
        <begin position="76"/>
        <end position="229"/>
    </location>
</feature>
<dbReference type="EC" id="6.1.1.4" evidence="2"/>
<dbReference type="Gene3D" id="3.40.50.620">
    <property type="entry name" value="HUPs"/>
    <property type="match status" value="1"/>
</dbReference>
<comment type="similarity">
    <text evidence="1">Belongs to the class-I aminoacyl-tRNA synthetase family.</text>
</comment>
<evidence type="ECO:0000256" key="8">
    <source>
        <dbReference type="ARBA" id="ARBA00023146"/>
    </source>
</evidence>
<reference evidence="11" key="1">
    <citation type="submission" date="2018-05" db="EMBL/GenBank/DDBJ databases">
        <authorList>
            <person name="Lanie J.A."/>
            <person name="Ng W.-L."/>
            <person name="Kazmierczak K.M."/>
            <person name="Andrzejewski T.M."/>
            <person name="Davidsen T.M."/>
            <person name="Wayne K.J."/>
            <person name="Tettelin H."/>
            <person name="Glass J.I."/>
            <person name="Rusch D."/>
            <person name="Podicherti R."/>
            <person name="Tsui H.-C.T."/>
            <person name="Winkler M.E."/>
        </authorList>
    </citation>
    <scope>NUCLEOTIDE SEQUENCE</scope>
</reference>
<dbReference type="GO" id="GO:0006429">
    <property type="term" value="P:leucyl-tRNA aminoacylation"/>
    <property type="evidence" value="ECO:0007669"/>
    <property type="project" value="InterPro"/>
</dbReference>
<evidence type="ECO:0000256" key="5">
    <source>
        <dbReference type="ARBA" id="ARBA00022741"/>
    </source>
</evidence>
<evidence type="ECO:0000313" key="11">
    <source>
        <dbReference type="EMBL" id="SVE56642.1"/>
    </source>
</evidence>
<dbReference type="EMBL" id="UINC01226240">
    <property type="protein sequence ID" value="SVE56642.1"/>
    <property type="molecule type" value="Genomic_DNA"/>
</dbReference>
<dbReference type="InterPro" id="IPR002300">
    <property type="entry name" value="aa-tRNA-synth_Ia"/>
</dbReference>
<dbReference type="PANTHER" id="PTHR43740:SF2">
    <property type="entry name" value="LEUCINE--TRNA LIGASE, MITOCHONDRIAL"/>
    <property type="match status" value="1"/>
</dbReference>
<dbReference type="AlphaFoldDB" id="A0A383EIC7"/>
<evidence type="ECO:0000256" key="4">
    <source>
        <dbReference type="ARBA" id="ARBA00022598"/>
    </source>
</evidence>
<dbReference type="Pfam" id="PF00133">
    <property type="entry name" value="tRNA-synt_1"/>
    <property type="match status" value="1"/>
</dbReference>
<dbReference type="SUPFAM" id="SSF52374">
    <property type="entry name" value="Nucleotidylyl transferase"/>
    <property type="match status" value="1"/>
</dbReference>
<keyword evidence="8" id="KW-0030">Aminoacyl-tRNA synthetase</keyword>
<evidence type="ECO:0000256" key="3">
    <source>
        <dbReference type="ARBA" id="ARBA00022490"/>
    </source>
</evidence>
<organism evidence="11">
    <name type="scientific">marine metagenome</name>
    <dbReference type="NCBI Taxonomy" id="408172"/>
    <lineage>
        <taxon>unclassified sequences</taxon>
        <taxon>metagenomes</taxon>
        <taxon>ecological metagenomes</taxon>
    </lineage>
</organism>
<dbReference type="SUPFAM" id="SSF50677">
    <property type="entry name" value="ValRS/IleRS/LeuRS editing domain"/>
    <property type="match status" value="1"/>
</dbReference>
<dbReference type="InterPro" id="IPR014729">
    <property type="entry name" value="Rossmann-like_a/b/a_fold"/>
</dbReference>
<keyword evidence="5" id="KW-0547">Nucleotide-binding</keyword>
<keyword evidence="4" id="KW-0436">Ligase</keyword>
<name>A0A383EIC7_9ZZZZ</name>